<comment type="caution">
    <text evidence="9">The sequence shown here is derived from an EMBL/GenBank/DDBJ whole genome shotgun (WGS) entry which is preliminary data.</text>
</comment>
<dbReference type="GO" id="GO:0005886">
    <property type="term" value="C:plasma membrane"/>
    <property type="evidence" value="ECO:0007669"/>
    <property type="project" value="UniProtKB-SubCell"/>
</dbReference>
<dbReference type="InterPro" id="IPR002656">
    <property type="entry name" value="Acyl_transf_3_dom"/>
</dbReference>
<proteinExistence type="inferred from homology"/>
<feature type="transmembrane region" description="Helical" evidence="7">
    <location>
        <begin position="130"/>
        <end position="150"/>
    </location>
</feature>
<evidence type="ECO:0000313" key="10">
    <source>
        <dbReference type="Proteomes" id="UP000006250"/>
    </source>
</evidence>
<dbReference type="AlphaFoldDB" id="E1JVQ0"/>
<dbReference type="PANTHER" id="PTHR40074">
    <property type="entry name" value="O-ACETYLTRANSFERASE WECH"/>
    <property type="match status" value="1"/>
</dbReference>
<reference evidence="9 10" key="1">
    <citation type="submission" date="2010-08" db="EMBL/GenBank/DDBJ databases">
        <title>The draft genome of Desulfovibrio fructosovorans JJ.</title>
        <authorList>
            <consortium name="US DOE Joint Genome Institute (JGI-PGF)"/>
            <person name="Lucas S."/>
            <person name="Copeland A."/>
            <person name="Lapidus A."/>
            <person name="Cheng J.-F."/>
            <person name="Bruce D."/>
            <person name="Goodwin L."/>
            <person name="Pitluck S."/>
            <person name="Land M.L."/>
            <person name="Hauser L."/>
            <person name="Chang Y.-J."/>
            <person name="Jeffries C."/>
            <person name="Wall J.D."/>
            <person name="Stahl D.A."/>
            <person name="Arkin A.P."/>
            <person name="Dehal P."/>
            <person name="Stolyar S.M."/>
            <person name="Hazen T.C."/>
            <person name="Woyke T.J."/>
        </authorList>
    </citation>
    <scope>NUCLEOTIDE SEQUENCE [LARGE SCALE GENOMIC DNA]</scope>
    <source>
        <strain evidence="9 10">JJ</strain>
    </source>
</reference>
<evidence type="ECO:0000256" key="4">
    <source>
        <dbReference type="ARBA" id="ARBA00022692"/>
    </source>
</evidence>
<evidence type="ECO:0000256" key="2">
    <source>
        <dbReference type="ARBA" id="ARBA00007400"/>
    </source>
</evidence>
<name>E1JVQ0_SOLFR</name>
<keyword evidence="4 7" id="KW-0812">Transmembrane</keyword>
<evidence type="ECO:0000256" key="5">
    <source>
        <dbReference type="ARBA" id="ARBA00022989"/>
    </source>
</evidence>
<keyword evidence="6 7" id="KW-0472">Membrane</keyword>
<sequence>MQPSISAAPTTGPHNRLCSLDALKVIGCVSVVLLHALVPNVERVDDSLTWMAANLLSAATRQAVPLFFMISGALMLRRDFPSLPAHFGRVAVRYGLPLLGGLAAYKALAISQGDPTELFNTVLYNVRANLGFHLWFMWEFLGLALVAPILRPVAADKRAAWLFVALWAAYRVVAPWLRFLDVTIPVANMLFLPHTGYFVLGYVLAASPRRVPPLFLLCGMVVAIVATAGLTADFSLPFDRLDVRFYDPDAPLVLLLCACLFKLCLQSLTGNSPKALRFLAGATFSVYIYHILALSRLTHFIGPTTLFMSVCVHTPLAFAACLLLYAIARRVPGLKYFFPG</sequence>
<keyword evidence="5 7" id="KW-1133">Transmembrane helix</keyword>
<keyword evidence="10" id="KW-1185">Reference proteome</keyword>
<dbReference type="RefSeq" id="WP_005992936.1">
    <property type="nucleotide sequence ID" value="NZ_AECZ01000009.1"/>
</dbReference>
<keyword evidence="9" id="KW-0808">Transferase</keyword>
<comment type="similarity">
    <text evidence="2">Belongs to the acyltransferase 3 family.</text>
</comment>
<dbReference type="Pfam" id="PF01757">
    <property type="entry name" value="Acyl_transf_3"/>
    <property type="match status" value="1"/>
</dbReference>
<feature type="transmembrane region" description="Helical" evidence="7">
    <location>
        <begin position="250"/>
        <end position="268"/>
    </location>
</feature>
<protein>
    <submittedName>
        <fullName evidence="9">Acyltransferase 3</fullName>
    </submittedName>
</protein>
<feature type="transmembrane region" description="Helical" evidence="7">
    <location>
        <begin position="50"/>
        <end position="70"/>
    </location>
</feature>
<feature type="domain" description="Acyltransferase 3" evidence="8">
    <location>
        <begin position="19"/>
        <end position="325"/>
    </location>
</feature>
<comment type="subcellular location">
    <subcellularLocation>
        <location evidence="1">Cell membrane</location>
        <topology evidence="1">Multi-pass membrane protein</topology>
    </subcellularLocation>
</comment>
<dbReference type="STRING" id="596151.DesfrDRAFT_1699"/>
<dbReference type="eggNOG" id="COG3274">
    <property type="taxonomic scope" value="Bacteria"/>
</dbReference>
<evidence type="ECO:0000256" key="6">
    <source>
        <dbReference type="ARBA" id="ARBA00023136"/>
    </source>
</evidence>
<evidence type="ECO:0000256" key="7">
    <source>
        <dbReference type="SAM" id="Phobius"/>
    </source>
</evidence>
<feature type="transmembrane region" description="Helical" evidence="7">
    <location>
        <begin position="159"/>
        <end position="177"/>
    </location>
</feature>
<dbReference type="Proteomes" id="UP000006250">
    <property type="component" value="Unassembled WGS sequence"/>
</dbReference>
<dbReference type="GO" id="GO:0016413">
    <property type="term" value="F:O-acetyltransferase activity"/>
    <property type="evidence" value="ECO:0007669"/>
    <property type="project" value="TreeGrafter"/>
</dbReference>
<evidence type="ECO:0000313" key="9">
    <source>
        <dbReference type="EMBL" id="EFL51538.1"/>
    </source>
</evidence>
<evidence type="ECO:0000256" key="3">
    <source>
        <dbReference type="ARBA" id="ARBA00022475"/>
    </source>
</evidence>
<accession>E1JVQ0</accession>
<keyword evidence="9" id="KW-0012">Acyltransferase</keyword>
<dbReference type="EMBL" id="AECZ01000009">
    <property type="protein sequence ID" value="EFL51538.1"/>
    <property type="molecule type" value="Genomic_DNA"/>
</dbReference>
<feature type="transmembrane region" description="Helical" evidence="7">
    <location>
        <begin position="306"/>
        <end position="328"/>
    </location>
</feature>
<evidence type="ECO:0000256" key="1">
    <source>
        <dbReference type="ARBA" id="ARBA00004651"/>
    </source>
</evidence>
<evidence type="ECO:0000259" key="8">
    <source>
        <dbReference type="Pfam" id="PF01757"/>
    </source>
</evidence>
<feature type="transmembrane region" description="Helical" evidence="7">
    <location>
        <begin position="183"/>
        <end position="204"/>
    </location>
</feature>
<dbReference type="PANTHER" id="PTHR40074:SF2">
    <property type="entry name" value="O-ACETYLTRANSFERASE WECH"/>
    <property type="match status" value="1"/>
</dbReference>
<gene>
    <name evidence="9" type="ORF">DesfrDRAFT_1699</name>
</gene>
<feature type="transmembrane region" description="Helical" evidence="7">
    <location>
        <begin position="211"/>
        <end position="230"/>
    </location>
</feature>
<feature type="transmembrane region" description="Helical" evidence="7">
    <location>
        <begin position="91"/>
        <end position="110"/>
    </location>
</feature>
<keyword evidence="3" id="KW-1003">Cell membrane</keyword>
<dbReference type="GO" id="GO:0009246">
    <property type="term" value="P:enterobacterial common antigen biosynthetic process"/>
    <property type="evidence" value="ECO:0007669"/>
    <property type="project" value="TreeGrafter"/>
</dbReference>
<organism evidence="9 10">
    <name type="scientific">Solidesulfovibrio fructosivorans JJ]</name>
    <dbReference type="NCBI Taxonomy" id="596151"/>
    <lineage>
        <taxon>Bacteria</taxon>
        <taxon>Pseudomonadati</taxon>
        <taxon>Thermodesulfobacteriota</taxon>
        <taxon>Desulfovibrionia</taxon>
        <taxon>Desulfovibrionales</taxon>
        <taxon>Desulfovibrionaceae</taxon>
        <taxon>Solidesulfovibrio</taxon>
    </lineage>
</organism>
<feature type="transmembrane region" description="Helical" evidence="7">
    <location>
        <begin position="275"/>
        <end position="294"/>
    </location>
</feature>